<comment type="caution">
    <text evidence="3">The sequence shown here is derived from an EMBL/GenBank/DDBJ whole genome shotgun (WGS) entry which is preliminary data.</text>
</comment>
<sequence length="60" mass="6821">MKNLLVIFIAMVSLPLFAHEGHDHAHWSAAYLHLLFYGAIIAVVAAFSFSFYKRAKRNKS</sequence>
<dbReference type="EMBL" id="AQGW01000025">
    <property type="protein sequence ID" value="MBE0384118.1"/>
    <property type="molecule type" value="Genomic_DNA"/>
</dbReference>
<organism evidence="3 4">
    <name type="scientific">Pseudoalteromonas carrageenovora IAM 12662</name>
    <dbReference type="NCBI Taxonomy" id="1314868"/>
    <lineage>
        <taxon>Bacteria</taxon>
        <taxon>Pseudomonadati</taxon>
        <taxon>Pseudomonadota</taxon>
        <taxon>Gammaproteobacteria</taxon>
        <taxon>Alteromonadales</taxon>
        <taxon>Pseudoalteromonadaceae</taxon>
        <taxon>Pseudoalteromonas</taxon>
    </lineage>
</organism>
<evidence type="ECO:0000313" key="3">
    <source>
        <dbReference type="EMBL" id="MBE0384118.1"/>
    </source>
</evidence>
<dbReference type="Proteomes" id="UP000615003">
    <property type="component" value="Unassembled WGS sequence"/>
</dbReference>
<evidence type="ECO:0000313" key="4">
    <source>
        <dbReference type="Proteomes" id="UP000615003"/>
    </source>
</evidence>
<proteinExistence type="predicted"/>
<keyword evidence="2" id="KW-0732">Signal</keyword>
<protein>
    <submittedName>
        <fullName evidence="3">Uncharacterized protein</fullName>
    </submittedName>
</protein>
<evidence type="ECO:0000256" key="1">
    <source>
        <dbReference type="SAM" id="Phobius"/>
    </source>
</evidence>
<evidence type="ECO:0000256" key="2">
    <source>
        <dbReference type="SAM" id="SignalP"/>
    </source>
</evidence>
<keyword evidence="1" id="KW-0472">Membrane</keyword>
<gene>
    <name evidence="3" type="ORF">PCARR_b0037</name>
</gene>
<reference evidence="3 4" key="1">
    <citation type="submission" date="2015-06" db="EMBL/GenBank/DDBJ databases">
        <title>Genome sequence of Pseudoalteromonas carrageenovora.</title>
        <authorList>
            <person name="Xie B.-B."/>
            <person name="Rong J.-C."/>
            <person name="Qin Q.-L."/>
            <person name="Zhang Y.-Z."/>
        </authorList>
    </citation>
    <scope>NUCLEOTIDE SEQUENCE [LARGE SCALE GENOMIC DNA]</scope>
    <source>
        <strain evidence="3 4">IAM 12662</strain>
    </source>
</reference>
<dbReference type="GeneID" id="93665227"/>
<keyword evidence="4" id="KW-1185">Reference proteome</keyword>
<dbReference type="RefSeq" id="WP_055013532.1">
    <property type="nucleotide sequence ID" value="NZ_AQGW01000025.1"/>
</dbReference>
<keyword evidence="1" id="KW-0812">Transmembrane</keyword>
<feature type="signal peptide" evidence="2">
    <location>
        <begin position="1"/>
        <end position="18"/>
    </location>
</feature>
<feature type="transmembrane region" description="Helical" evidence="1">
    <location>
        <begin position="34"/>
        <end position="52"/>
    </location>
</feature>
<feature type="chain" id="PRO_5047249487" evidence="2">
    <location>
        <begin position="19"/>
        <end position="60"/>
    </location>
</feature>
<name>A0ABR9EV63_PSEVC</name>
<accession>A0ABR9EV63</accession>
<keyword evidence="1" id="KW-1133">Transmembrane helix</keyword>